<keyword evidence="5 9" id="KW-0812">Transmembrane</keyword>
<keyword evidence="11" id="KW-0449">Lipoprotein</keyword>
<feature type="transmembrane region" description="Helical" evidence="9">
    <location>
        <begin position="113"/>
        <end position="130"/>
    </location>
</feature>
<evidence type="ECO:0000256" key="2">
    <source>
        <dbReference type="ARBA" id="ARBA00010065"/>
    </source>
</evidence>
<dbReference type="InterPro" id="IPR004563">
    <property type="entry name" value="Apolipo_AcylTrfase"/>
</dbReference>
<evidence type="ECO:0000256" key="7">
    <source>
        <dbReference type="ARBA" id="ARBA00023136"/>
    </source>
</evidence>
<dbReference type="GO" id="GO:0016410">
    <property type="term" value="F:N-acyltransferase activity"/>
    <property type="evidence" value="ECO:0007669"/>
    <property type="project" value="UniProtKB-UniRule"/>
</dbReference>
<dbReference type="AlphaFoldDB" id="A0A4U1BDE9"/>
<keyword evidence="3 9" id="KW-1003">Cell membrane</keyword>
<keyword evidence="4 9" id="KW-0808">Transferase</keyword>
<evidence type="ECO:0000313" key="12">
    <source>
        <dbReference type="Proteomes" id="UP000305675"/>
    </source>
</evidence>
<organism evidence="11 12">
    <name type="scientific">Ferrimonas aestuarii</name>
    <dbReference type="NCBI Taxonomy" id="2569539"/>
    <lineage>
        <taxon>Bacteria</taxon>
        <taxon>Pseudomonadati</taxon>
        <taxon>Pseudomonadota</taxon>
        <taxon>Gammaproteobacteria</taxon>
        <taxon>Alteromonadales</taxon>
        <taxon>Ferrimonadaceae</taxon>
        <taxon>Ferrimonas</taxon>
    </lineage>
</organism>
<keyword evidence="8 9" id="KW-0012">Acyltransferase</keyword>
<protein>
    <recommendedName>
        <fullName evidence="9">Apolipoprotein N-acyltransferase</fullName>
        <shortName evidence="9">ALP N-acyltransferase</shortName>
        <ecNumber evidence="9">2.3.1.269</ecNumber>
    </recommendedName>
</protein>
<dbReference type="InterPro" id="IPR003010">
    <property type="entry name" value="C-N_Hydrolase"/>
</dbReference>
<dbReference type="OrthoDB" id="9804277at2"/>
<dbReference type="GO" id="GO:0042158">
    <property type="term" value="P:lipoprotein biosynthetic process"/>
    <property type="evidence" value="ECO:0007669"/>
    <property type="project" value="UniProtKB-UniRule"/>
</dbReference>
<evidence type="ECO:0000256" key="3">
    <source>
        <dbReference type="ARBA" id="ARBA00022475"/>
    </source>
</evidence>
<comment type="function">
    <text evidence="9">Catalyzes the phospholipid dependent N-acylation of the N-terminal cysteine of apolipoprotein, the last step in lipoprotein maturation.</text>
</comment>
<dbReference type="CDD" id="cd07571">
    <property type="entry name" value="ALP_N-acyl_transferase"/>
    <property type="match status" value="1"/>
</dbReference>
<dbReference type="NCBIfam" id="TIGR00546">
    <property type="entry name" value="lnt"/>
    <property type="match status" value="1"/>
</dbReference>
<dbReference type="GO" id="GO:0005886">
    <property type="term" value="C:plasma membrane"/>
    <property type="evidence" value="ECO:0007669"/>
    <property type="project" value="UniProtKB-SubCell"/>
</dbReference>
<dbReference type="EMBL" id="SWCJ01000030">
    <property type="protein sequence ID" value="TKB49096.1"/>
    <property type="molecule type" value="Genomic_DNA"/>
</dbReference>
<feature type="transmembrane region" description="Helical" evidence="9">
    <location>
        <begin position="20"/>
        <end position="38"/>
    </location>
</feature>
<dbReference type="EC" id="2.3.1.269" evidence="9"/>
<feature type="transmembrane region" description="Helical" evidence="9">
    <location>
        <begin position="474"/>
        <end position="493"/>
    </location>
</feature>
<dbReference type="UniPathway" id="UPA00666"/>
<evidence type="ECO:0000259" key="10">
    <source>
        <dbReference type="PROSITE" id="PS50263"/>
    </source>
</evidence>
<dbReference type="PANTHER" id="PTHR38686">
    <property type="entry name" value="APOLIPOPROTEIN N-ACYLTRANSFERASE"/>
    <property type="match status" value="1"/>
</dbReference>
<evidence type="ECO:0000256" key="5">
    <source>
        <dbReference type="ARBA" id="ARBA00022692"/>
    </source>
</evidence>
<gene>
    <name evidence="9 11" type="primary">lnt</name>
    <name evidence="11" type="ORF">FCL42_21250</name>
</gene>
<reference evidence="11 12" key="1">
    <citation type="submission" date="2019-04" db="EMBL/GenBank/DDBJ databases">
        <authorList>
            <person name="Hwang J.C."/>
        </authorList>
    </citation>
    <scope>NUCLEOTIDE SEQUENCE [LARGE SCALE GENOMIC DNA]</scope>
    <source>
        <strain evidence="11 12">IMCC35002</strain>
    </source>
</reference>
<evidence type="ECO:0000256" key="1">
    <source>
        <dbReference type="ARBA" id="ARBA00004651"/>
    </source>
</evidence>
<keyword evidence="7 9" id="KW-0472">Membrane</keyword>
<sequence>MKLTAPITALLSGAVIPFAFAPYNHAWLVIPALMLLLWQTQGLSSKRAALCGGLFGFGLFAHGIAWVHVSIDSFGGLPIVVSLLLMALLAAYLALYPALVLGLLNRWWPNVSLGRSLAFAPLWLAGEWLRGKLFTGFPWLWLGYSQVDGILAPLASSLGALGIGLVLAWIASALLAALQRQPLQLLVPAIAAAALFTLPMLDTTERSGDTTSVALVQGNIEQSLKWQPDQLWPTLLKYQDLSRPYMDADIVIWPEAAVPAPEYLVQEFLNSFDKAASFRETHVITGIISANDLTRDFFNSLVVLGDDQSPHRFQPTDANRYHKQHLLPIGEFVPFESLLRPLAPLFNLPMSSFSRGDYVQPNLLAGDQHLAPAICYEIAFPEQLRANVNADTDLLLTVSNDAWFGHSVGPLQHMQIAQMRAMELGKPLLRVTNNGVTAIVDEHGRMQAQLPQFEEGVLAGDVALTTGQTLFARFGQSIAYAISVLLLAAAVWFRDRKGVVKIADDRT</sequence>
<comment type="caution">
    <text evidence="11">The sequence shown here is derived from an EMBL/GenBank/DDBJ whole genome shotgun (WGS) entry which is preliminary data.</text>
</comment>
<dbReference type="Proteomes" id="UP000305675">
    <property type="component" value="Unassembled WGS sequence"/>
</dbReference>
<evidence type="ECO:0000256" key="6">
    <source>
        <dbReference type="ARBA" id="ARBA00022989"/>
    </source>
</evidence>
<feature type="transmembrane region" description="Helical" evidence="9">
    <location>
        <begin position="183"/>
        <end position="201"/>
    </location>
</feature>
<proteinExistence type="inferred from homology"/>
<dbReference type="InterPro" id="IPR036526">
    <property type="entry name" value="C-N_Hydrolase_sf"/>
</dbReference>
<name>A0A4U1BDE9_9GAMM</name>
<accession>A0A4U1BDE9</accession>
<dbReference type="InterPro" id="IPR045378">
    <property type="entry name" value="LNT_N"/>
</dbReference>
<comment type="similarity">
    <text evidence="2 9">Belongs to the CN hydrolase family. Apolipoprotein N-acyltransferase subfamily.</text>
</comment>
<dbReference type="RefSeq" id="WP_136865428.1">
    <property type="nucleotide sequence ID" value="NZ_SWCJ01000030.1"/>
</dbReference>
<dbReference type="PANTHER" id="PTHR38686:SF1">
    <property type="entry name" value="APOLIPOPROTEIN N-ACYLTRANSFERASE"/>
    <property type="match status" value="1"/>
</dbReference>
<feature type="transmembrane region" description="Helical" evidence="9">
    <location>
        <begin position="77"/>
        <end position="101"/>
    </location>
</feature>
<comment type="catalytic activity">
    <reaction evidence="9">
        <text>N-terminal S-1,2-diacyl-sn-glyceryl-L-cysteinyl-[lipoprotein] + a glycerophospholipid = N-acyl-S-1,2-diacyl-sn-glyceryl-L-cysteinyl-[lipoprotein] + a 2-acyl-sn-glycero-3-phospholipid + H(+)</text>
        <dbReference type="Rhea" id="RHEA:48228"/>
        <dbReference type="Rhea" id="RHEA-COMP:14681"/>
        <dbReference type="Rhea" id="RHEA-COMP:14684"/>
        <dbReference type="ChEBI" id="CHEBI:15378"/>
        <dbReference type="ChEBI" id="CHEBI:136912"/>
        <dbReference type="ChEBI" id="CHEBI:140656"/>
        <dbReference type="ChEBI" id="CHEBI:140657"/>
        <dbReference type="ChEBI" id="CHEBI:140660"/>
        <dbReference type="EC" id="2.3.1.269"/>
    </reaction>
</comment>
<comment type="pathway">
    <text evidence="9">Protein modification; lipoprotein biosynthesis (N-acyl transfer).</text>
</comment>
<keyword evidence="6 9" id="KW-1133">Transmembrane helix</keyword>
<evidence type="ECO:0000256" key="8">
    <source>
        <dbReference type="ARBA" id="ARBA00023315"/>
    </source>
</evidence>
<dbReference type="SUPFAM" id="SSF56317">
    <property type="entry name" value="Carbon-nitrogen hydrolase"/>
    <property type="match status" value="1"/>
</dbReference>
<dbReference type="Pfam" id="PF00795">
    <property type="entry name" value="CN_hydrolase"/>
    <property type="match status" value="1"/>
</dbReference>
<comment type="subcellular location">
    <subcellularLocation>
        <location evidence="1 9">Cell membrane</location>
        <topology evidence="1 9">Multi-pass membrane protein</topology>
    </subcellularLocation>
</comment>
<evidence type="ECO:0000256" key="4">
    <source>
        <dbReference type="ARBA" id="ARBA00022679"/>
    </source>
</evidence>
<evidence type="ECO:0000256" key="9">
    <source>
        <dbReference type="HAMAP-Rule" id="MF_01148"/>
    </source>
</evidence>
<dbReference type="Pfam" id="PF20154">
    <property type="entry name" value="LNT_N"/>
    <property type="match status" value="1"/>
</dbReference>
<evidence type="ECO:0000313" key="11">
    <source>
        <dbReference type="EMBL" id="TKB49096.1"/>
    </source>
</evidence>
<feature type="domain" description="CN hydrolase" evidence="10">
    <location>
        <begin position="216"/>
        <end position="464"/>
    </location>
</feature>
<keyword evidence="12" id="KW-1185">Reference proteome</keyword>
<dbReference type="HAMAP" id="MF_01148">
    <property type="entry name" value="Lnt"/>
    <property type="match status" value="1"/>
</dbReference>
<feature type="transmembrane region" description="Helical" evidence="9">
    <location>
        <begin position="150"/>
        <end position="176"/>
    </location>
</feature>
<dbReference type="Gene3D" id="3.60.110.10">
    <property type="entry name" value="Carbon-nitrogen hydrolase"/>
    <property type="match status" value="1"/>
</dbReference>
<feature type="transmembrane region" description="Helical" evidence="9">
    <location>
        <begin position="50"/>
        <end position="71"/>
    </location>
</feature>
<dbReference type="PROSITE" id="PS50263">
    <property type="entry name" value="CN_HYDROLASE"/>
    <property type="match status" value="1"/>
</dbReference>